<dbReference type="PANTHER" id="PTHR44156">
    <property type="entry name" value="SUPERNUMERARY LIMBS, ISOFORM B-RELATED"/>
    <property type="match status" value="1"/>
</dbReference>
<evidence type="ECO:0000256" key="1">
    <source>
        <dbReference type="ARBA" id="ARBA00022574"/>
    </source>
</evidence>
<dbReference type="RefSeq" id="XP_065824136.1">
    <property type="nucleotide sequence ID" value="XM_065968064.1"/>
</dbReference>
<dbReference type="AlphaFoldDB" id="A0AAJ8MBW0"/>
<dbReference type="PROSITE" id="PS50082">
    <property type="entry name" value="WD_REPEATS_2"/>
    <property type="match status" value="3"/>
</dbReference>
<dbReference type="KEGG" id="kdj:28963895"/>
<feature type="compositionally biased region" description="Basic and acidic residues" evidence="4">
    <location>
        <begin position="1"/>
        <end position="10"/>
    </location>
</feature>
<dbReference type="InterPro" id="IPR053299">
    <property type="entry name" value="ASTRA_WD_repeat"/>
</dbReference>
<dbReference type="SMART" id="SM00320">
    <property type="entry name" value="WD40"/>
    <property type="match status" value="7"/>
</dbReference>
<feature type="region of interest" description="Disordered" evidence="4">
    <location>
        <begin position="274"/>
        <end position="309"/>
    </location>
</feature>
<gene>
    <name evidence="6" type="ORF">I303_100194</name>
</gene>
<feature type="repeat" description="WD" evidence="3">
    <location>
        <begin position="572"/>
        <end position="611"/>
    </location>
</feature>
<dbReference type="Gene3D" id="1.20.1280.50">
    <property type="match status" value="1"/>
</dbReference>
<feature type="region of interest" description="Disordered" evidence="4">
    <location>
        <begin position="202"/>
        <end position="231"/>
    </location>
</feature>
<dbReference type="InterPro" id="IPR036047">
    <property type="entry name" value="F-box-like_dom_sf"/>
</dbReference>
<feature type="compositionally biased region" description="Low complexity" evidence="4">
    <location>
        <begin position="210"/>
        <end position="228"/>
    </location>
</feature>
<feature type="domain" description="F-box" evidence="5">
    <location>
        <begin position="78"/>
        <end position="124"/>
    </location>
</feature>
<feature type="region of interest" description="Disordered" evidence="4">
    <location>
        <begin position="1"/>
        <end position="22"/>
    </location>
</feature>
<feature type="repeat" description="WD" evidence="3">
    <location>
        <begin position="756"/>
        <end position="795"/>
    </location>
</feature>
<name>A0AAJ8MBW0_9TREE</name>
<protein>
    <recommendedName>
        <fullName evidence="5">F-box domain-containing protein</fullName>
    </recommendedName>
</protein>
<evidence type="ECO:0000259" key="5">
    <source>
        <dbReference type="PROSITE" id="PS50181"/>
    </source>
</evidence>
<reference evidence="6" key="1">
    <citation type="submission" date="2013-07" db="EMBL/GenBank/DDBJ databases">
        <authorList>
            <consortium name="The Broad Institute Genome Sequencing Platform"/>
            <person name="Cuomo C."/>
            <person name="Litvintseva A."/>
            <person name="Chen Y."/>
            <person name="Heitman J."/>
            <person name="Sun S."/>
            <person name="Springer D."/>
            <person name="Dromer F."/>
            <person name="Young S.K."/>
            <person name="Zeng Q."/>
            <person name="Gargeya S."/>
            <person name="Fitzgerald M."/>
            <person name="Abouelleil A."/>
            <person name="Alvarado L."/>
            <person name="Berlin A.M."/>
            <person name="Chapman S.B."/>
            <person name="Dewar J."/>
            <person name="Goldberg J."/>
            <person name="Griggs A."/>
            <person name="Gujja S."/>
            <person name="Hansen M."/>
            <person name="Howarth C."/>
            <person name="Imamovic A."/>
            <person name="Larimer J."/>
            <person name="McCowan C."/>
            <person name="Murphy C."/>
            <person name="Pearson M."/>
            <person name="Priest M."/>
            <person name="Roberts A."/>
            <person name="Saif S."/>
            <person name="Shea T."/>
            <person name="Sykes S."/>
            <person name="Wortman J."/>
            <person name="Nusbaum C."/>
            <person name="Birren B."/>
        </authorList>
    </citation>
    <scope>NUCLEOTIDE SEQUENCE</scope>
    <source>
        <strain evidence="6">CBS 10117</strain>
    </source>
</reference>
<feature type="compositionally biased region" description="Polar residues" evidence="4">
    <location>
        <begin position="277"/>
        <end position="296"/>
    </location>
</feature>
<evidence type="ECO:0000256" key="4">
    <source>
        <dbReference type="SAM" id="MobiDB-lite"/>
    </source>
</evidence>
<evidence type="ECO:0000313" key="6">
    <source>
        <dbReference type="EMBL" id="WWC57661.1"/>
    </source>
</evidence>
<dbReference type="Proteomes" id="UP000078595">
    <property type="component" value="Chromosome 1"/>
</dbReference>
<proteinExistence type="predicted"/>
<dbReference type="InterPro" id="IPR001810">
    <property type="entry name" value="F-box_dom"/>
</dbReference>
<dbReference type="GeneID" id="28963895"/>
<dbReference type="Pfam" id="PF12937">
    <property type="entry name" value="F-box-like"/>
    <property type="match status" value="1"/>
</dbReference>
<dbReference type="PROSITE" id="PS50294">
    <property type="entry name" value="WD_REPEATS_REGION"/>
    <property type="match status" value="1"/>
</dbReference>
<dbReference type="InterPro" id="IPR001680">
    <property type="entry name" value="WD40_rpt"/>
</dbReference>
<keyword evidence="2" id="KW-0677">Repeat</keyword>
<evidence type="ECO:0000256" key="2">
    <source>
        <dbReference type="ARBA" id="ARBA00022737"/>
    </source>
</evidence>
<feature type="repeat" description="WD" evidence="3">
    <location>
        <begin position="521"/>
        <end position="560"/>
    </location>
</feature>
<dbReference type="PRINTS" id="PR00320">
    <property type="entry name" value="GPROTEINBRPT"/>
</dbReference>
<reference evidence="6" key="2">
    <citation type="submission" date="2024-02" db="EMBL/GenBank/DDBJ databases">
        <title>Comparative genomics of Cryptococcus and Kwoniella reveals pathogenesis evolution and contrasting modes of karyotype evolution via chromosome fusion or intercentromeric recombination.</title>
        <authorList>
            <person name="Coelho M.A."/>
            <person name="David-Palma M."/>
            <person name="Shea T."/>
            <person name="Bowers K."/>
            <person name="McGinley-Smith S."/>
            <person name="Mohammad A.W."/>
            <person name="Gnirke A."/>
            <person name="Yurkov A.M."/>
            <person name="Nowrousian M."/>
            <person name="Sun S."/>
            <person name="Cuomo C.A."/>
            <person name="Heitman J."/>
        </authorList>
    </citation>
    <scope>NUCLEOTIDE SEQUENCE</scope>
    <source>
        <strain evidence="6">CBS 10117</strain>
    </source>
</reference>
<dbReference type="EMBL" id="CP144530">
    <property type="protein sequence ID" value="WWC57661.1"/>
    <property type="molecule type" value="Genomic_DNA"/>
</dbReference>
<dbReference type="PROSITE" id="PS50181">
    <property type="entry name" value="FBOX"/>
    <property type="match status" value="1"/>
</dbReference>
<dbReference type="Gene3D" id="2.130.10.10">
    <property type="entry name" value="YVTN repeat-like/Quinoprotein amine dehydrogenase"/>
    <property type="match status" value="2"/>
</dbReference>
<sequence>MYEHEREATHKPNLMSASSIGSASGPLQRVIAEREQLFKETLELPLEYRKDLVNKLIWSLPRNEISRLNEQLSGSLQRDIIGSLPPELAFLILSKLGLGDLLGCGLVSKKWRSICEEQSLWALLCASHVPPFRPSHPSWADLSTARSILSKPQPNASDEEEEYDNDRFYDSLSISGGMGGGGGLGPLGMKGGLRRNVWERGSGSAVGTLPTHSQATSASTPSSRTTSQNAGPFSELEHLKDISPIPSHLAIPSTKPQVNYRHLYIIHRIIEKRLTSPGPSNNTPAYMPSASTSSGAESGPKPAPRPRTIDAISSVKNGGLPGHSEAIYSLTLIHHEMKINLIQNCTECHQPPLSSSSGNRSDDRNQSVFDSLLTFTSNRSPAGGNANTNALLPGQKRMVKTSTAQGKEWLLSGSRDKTLRLWYLGIGAVEPKVVKVFQGGHSGSVLTHAVVKIPLSPFRSTDSYATSTSPTKGLQKMPLEELEHISANGSQKVRVLAVSGGSDGKICLWDIEGSSYPAKVVQAHSDSVLCVRADERYVVSCSKDKTIKLFDIATLEEKLAIGPSNGTDDEDNKLHRGAVNAVGLSEQYIISASGDKTIRIWCIHTGQLLLTLEAHTRGIASIDFSSSLTWSLPALNDGERWIGSIVTGASDASIKIFQLIEKDAPTTSPSTLSSTTLHALDGSGMDLDSNPPLVSLNAPSSSRSLDNPGTIYQATTSSGKTLSLIEDIHMFAPCVCPPGLNRPSELISGRCRRCGNRGHIDLVRTVHMGEKVVVSGSYDSKVKVWDRSSGQHLMDLSGAHTGRIFSVISDKYKIISSGLDCRINIWNFAYDLDTSFVRP</sequence>
<organism evidence="6 7">
    <name type="scientific">Kwoniella dejecticola CBS 10117</name>
    <dbReference type="NCBI Taxonomy" id="1296121"/>
    <lineage>
        <taxon>Eukaryota</taxon>
        <taxon>Fungi</taxon>
        <taxon>Dikarya</taxon>
        <taxon>Basidiomycota</taxon>
        <taxon>Agaricomycotina</taxon>
        <taxon>Tremellomycetes</taxon>
        <taxon>Tremellales</taxon>
        <taxon>Cryptococcaceae</taxon>
        <taxon>Kwoniella</taxon>
    </lineage>
</organism>
<dbReference type="InterPro" id="IPR015943">
    <property type="entry name" value="WD40/YVTN_repeat-like_dom_sf"/>
</dbReference>
<keyword evidence="7" id="KW-1185">Reference proteome</keyword>
<evidence type="ECO:0000256" key="3">
    <source>
        <dbReference type="PROSITE-ProRule" id="PRU00221"/>
    </source>
</evidence>
<dbReference type="SMART" id="SM00256">
    <property type="entry name" value="FBOX"/>
    <property type="match status" value="1"/>
</dbReference>
<dbReference type="Pfam" id="PF00400">
    <property type="entry name" value="WD40"/>
    <property type="match status" value="5"/>
</dbReference>
<evidence type="ECO:0000313" key="7">
    <source>
        <dbReference type="Proteomes" id="UP000078595"/>
    </source>
</evidence>
<keyword evidence="1 3" id="KW-0853">WD repeat</keyword>
<dbReference type="InterPro" id="IPR036322">
    <property type="entry name" value="WD40_repeat_dom_sf"/>
</dbReference>
<dbReference type="SUPFAM" id="SSF81383">
    <property type="entry name" value="F-box domain"/>
    <property type="match status" value="1"/>
</dbReference>
<accession>A0AAJ8MBW0</accession>
<dbReference type="InterPro" id="IPR020472">
    <property type="entry name" value="WD40_PAC1"/>
</dbReference>
<dbReference type="SUPFAM" id="SSF50978">
    <property type="entry name" value="WD40 repeat-like"/>
    <property type="match status" value="1"/>
</dbReference>